<evidence type="ECO:0000313" key="2">
    <source>
        <dbReference type="EMBL" id="MUN63811.1"/>
    </source>
</evidence>
<dbReference type="Proteomes" id="UP000436989">
    <property type="component" value="Unassembled WGS sequence"/>
</dbReference>
<gene>
    <name evidence="2" type="ORF">GMA12_11790</name>
</gene>
<organism evidence="2 3">
    <name type="scientific">Kocuria sediminis</name>
    <dbReference type="NCBI Taxonomy" id="1038857"/>
    <lineage>
        <taxon>Bacteria</taxon>
        <taxon>Bacillati</taxon>
        <taxon>Actinomycetota</taxon>
        <taxon>Actinomycetes</taxon>
        <taxon>Micrococcales</taxon>
        <taxon>Micrococcaceae</taxon>
        <taxon>Kocuria</taxon>
    </lineage>
</organism>
<evidence type="ECO:0008006" key="4">
    <source>
        <dbReference type="Google" id="ProtNLM"/>
    </source>
</evidence>
<accession>A0A6N8GL22</accession>
<reference evidence="2 3" key="1">
    <citation type="submission" date="2019-12" db="EMBL/GenBank/DDBJ databases">
        <authorList>
            <person name="Shi Y."/>
        </authorList>
    </citation>
    <scope>NUCLEOTIDE SEQUENCE [LARGE SCALE GENOMIC DNA]</scope>
    <source>
        <strain evidence="2 3">JCM 17929</strain>
    </source>
</reference>
<name>A0A6N8GL22_9MICC</name>
<keyword evidence="3" id="KW-1185">Reference proteome</keyword>
<evidence type="ECO:0000313" key="3">
    <source>
        <dbReference type="Proteomes" id="UP000436989"/>
    </source>
</evidence>
<protein>
    <recommendedName>
        <fullName evidence="4">Transcription factor zinc-finger domain-containing protein</fullName>
    </recommendedName>
</protein>
<feature type="region of interest" description="Disordered" evidence="1">
    <location>
        <begin position="194"/>
        <end position="243"/>
    </location>
</feature>
<dbReference type="RefSeq" id="WP_156269705.1">
    <property type="nucleotide sequence ID" value="NZ_WOGU01000009.1"/>
</dbReference>
<comment type="caution">
    <text evidence="2">The sequence shown here is derived from an EMBL/GenBank/DDBJ whole genome shotgun (WGS) entry which is preliminary data.</text>
</comment>
<proteinExistence type="predicted"/>
<dbReference type="AlphaFoldDB" id="A0A6N8GL22"/>
<evidence type="ECO:0000256" key="1">
    <source>
        <dbReference type="SAM" id="MobiDB-lite"/>
    </source>
</evidence>
<dbReference type="EMBL" id="WOGU01000009">
    <property type="protein sequence ID" value="MUN63811.1"/>
    <property type="molecule type" value="Genomic_DNA"/>
</dbReference>
<sequence length="316" mass="34867">MRLSYPVWIRFNGCDRALIWQTDDGTPVTDEDTDAVLVLDGRIVIASTTEDLTTVAARHGLELEDSDEAVQVLDDVEDLLELPASEAICAQVLDAWNLFADIARSVSATLDDTGEAWQQCYDKLFFGNNLPSVTPAGEHDRPCFTVEEQRLIREVFIRGRAILATHLRARARRARCASTRSRMGAARGVEGTVFRRRGDPGQNLITRGPRERCRPSAAGSSANPDPDPGTWPEENPKEGAAMNPDECPACDTGVLATWQVTATNETIRVCDECDGVWEATDELPGPPLMTIEQFLLLRSRPPLWSELHRLDEAPAS</sequence>